<keyword evidence="14" id="KW-1185">Reference proteome</keyword>
<sequence length="673" mass="76140">MKAVAIGLGLAAIFLGHSSFAQHHKNHDTLRNVEIEEVVVVSQVGINKQLEKEQRASKQANIDQILDRVAGVQMIRRGNYAWEPSIRSLNAAQINLSIDGMAIFGACTDRMDPISSYIEPSNLQQINVNLGSSFQNYGGGLAGGIDFKLAIPDFTDQASFKGMLGTGYETNSKALQTLGSLQYSTDKYGLMINGIFRKSENYRAGNQAVISNSQYQKWNASAAFHYKLNDKNTLLAQYLADYGQDIGYPALTMDVAFANANIASLTHTYTSAIPEMSPIRSKVYFNHIDHAMDDTKRPIETVPMHMDMPGLSWTAGLYSETGLTKGNHFFQARISAYLNRLTANMTMYPKDANPMFMYTLPDVQRQFYSLDISDRYVFNERWGLDVMGTYSLSQSDVFSTEGKEQLSSFQRDHFNRNNHLGNVNLTGHFHPSNNWHVMAKIGYANRAASLQEYYGFYLFNRMDNYDYLGNMNLQSEKSLQASLGMSFQKEWLRLEATAYHYAFKDYIVGSILPDYQVMTIGATGVKQYQNIPEAQLSGAELSFRIQALKSLEWISTSSFTYGQDNWGNALPLIAPFTNNNTFLWKIKDWVAQMEVAYYAKQQHVSPQVYGDTQTASATLLHAGIRKSFLFKKNRITANMRVENMLDSYYYRHQDIMKIARPGRNFIAQLNISF</sequence>
<keyword evidence="7 8" id="KW-0998">Cell outer membrane</keyword>
<keyword evidence="2 8" id="KW-0813">Transport</keyword>
<dbReference type="InterPro" id="IPR036942">
    <property type="entry name" value="Beta-barrel_TonB_sf"/>
</dbReference>
<reference evidence="13 14" key="1">
    <citation type="submission" date="2024-01" db="EMBL/GenBank/DDBJ databases">
        <title>Sphingobacterium tenebrionis sp. nov., a novel endophyte isolated from tenebrio molitor intestines.</title>
        <authorList>
            <person name="Zhang C."/>
        </authorList>
    </citation>
    <scope>NUCLEOTIDE SEQUENCE [LARGE SCALE GENOMIC DNA]</scope>
    <source>
        <strain evidence="13 14">PU5-4</strain>
    </source>
</reference>
<keyword evidence="10" id="KW-0732">Signal</keyword>
<name>A0ABU8I1U8_9SPHI</name>
<feature type="domain" description="TonB-dependent receptor plug" evidence="12">
    <location>
        <begin position="55"/>
        <end position="145"/>
    </location>
</feature>
<evidence type="ECO:0000259" key="11">
    <source>
        <dbReference type="Pfam" id="PF00593"/>
    </source>
</evidence>
<protein>
    <submittedName>
        <fullName evidence="13">TonB-dependent receptor</fullName>
    </submittedName>
</protein>
<dbReference type="InterPro" id="IPR012910">
    <property type="entry name" value="Plug_dom"/>
</dbReference>
<proteinExistence type="inferred from homology"/>
<accession>A0ABU8I1U8</accession>
<evidence type="ECO:0000256" key="7">
    <source>
        <dbReference type="ARBA" id="ARBA00023237"/>
    </source>
</evidence>
<evidence type="ECO:0000256" key="1">
    <source>
        <dbReference type="ARBA" id="ARBA00004571"/>
    </source>
</evidence>
<evidence type="ECO:0000256" key="9">
    <source>
        <dbReference type="RuleBase" id="RU003357"/>
    </source>
</evidence>
<evidence type="ECO:0000313" key="13">
    <source>
        <dbReference type="EMBL" id="MEI5983389.1"/>
    </source>
</evidence>
<dbReference type="Gene3D" id="2.170.130.10">
    <property type="entry name" value="TonB-dependent receptor, plug domain"/>
    <property type="match status" value="1"/>
</dbReference>
<feature type="domain" description="TonB-dependent receptor-like beta-barrel" evidence="11">
    <location>
        <begin position="204"/>
        <end position="640"/>
    </location>
</feature>
<gene>
    <name evidence="13" type="ORF">VJ786_00605</name>
</gene>
<evidence type="ECO:0000256" key="6">
    <source>
        <dbReference type="ARBA" id="ARBA00023136"/>
    </source>
</evidence>
<comment type="subcellular location">
    <subcellularLocation>
        <location evidence="1 8">Cell outer membrane</location>
        <topology evidence="1 8">Multi-pass membrane protein</topology>
    </subcellularLocation>
</comment>
<keyword evidence="3 8" id="KW-1134">Transmembrane beta strand</keyword>
<dbReference type="SUPFAM" id="SSF56935">
    <property type="entry name" value="Porins"/>
    <property type="match status" value="1"/>
</dbReference>
<evidence type="ECO:0000313" key="14">
    <source>
        <dbReference type="Proteomes" id="UP001363035"/>
    </source>
</evidence>
<comment type="similarity">
    <text evidence="8 9">Belongs to the TonB-dependent receptor family.</text>
</comment>
<dbReference type="InterPro" id="IPR039426">
    <property type="entry name" value="TonB-dep_rcpt-like"/>
</dbReference>
<dbReference type="PANTHER" id="PTHR30069:SF40">
    <property type="entry name" value="TONB-DEPENDENT RECEPTOR NMB0964-RELATED"/>
    <property type="match status" value="1"/>
</dbReference>
<dbReference type="RefSeq" id="WP_336557022.1">
    <property type="nucleotide sequence ID" value="NZ_JAYLLN010000001.1"/>
</dbReference>
<keyword evidence="5 9" id="KW-0798">TonB box</keyword>
<dbReference type="Proteomes" id="UP001363035">
    <property type="component" value="Unassembled WGS sequence"/>
</dbReference>
<evidence type="ECO:0000259" key="12">
    <source>
        <dbReference type="Pfam" id="PF07715"/>
    </source>
</evidence>
<dbReference type="Gene3D" id="2.40.170.20">
    <property type="entry name" value="TonB-dependent receptor, beta-barrel domain"/>
    <property type="match status" value="1"/>
</dbReference>
<dbReference type="InterPro" id="IPR000531">
    <property type="entry name" value="Beta-barrel_TonB"/>
</dbReference>
<evidence type="ECO:0000256" key="5">
    <source>
        <dbReference type="ARBA" id="ARBA00023077"/>
    </source>
</evidence>
<feature type="signal peptide" evidence="10">
    <location>
        <begin position="1"/>
        <end position="21"/>
    </location>
</feature>
<evidence type="ECO:0000256" key="2">
    <source>
        <dbReference type="ARBA" id="ARBA00022448"/>
    </source>
</evidence>
<evidence type="ECO:0000256" key="3">
    <source>
        <dbReference type="ARBA" id="ARBA00022452"/>
    </source>
</evidence>
<comment type="caution">
    <text evidence="13">The sequence shown here is derived from an EMBL/GenBank/DDBJ whole genome shotgun (WGS) entry which is preliminary data.</text>
</comment>
<dbReference type="PANTHER" id="PTHR30069">
    <property type="entry name" value="TONB-DEPENDENT OUTER MEMBRANE RECEPTOR"/>
    <property type="match status" value="1"/>
</dbReference>
<dbReference type="InterPro" id="IPR037066">
    <property type="entry name" value="Plug_dom_sf"/>
</dbReference>
<evidence type="ECO:0000256" key="10">
    <source>
        <dbReference type="SAM" id="SignalP"/>
    </source>
</evidence>
<feature type="chain" id="PRO_5045530779" evidence="10">
    <location>
        <begin position="22"/>
        <end position="673"/>
    </location>
</feature>
<dbReference type="Pfam" id="PF00593">
    <property type="entry name" value="TonB_dep_Rec_b-barrel"/>
    <property type="match status" value="1"/>
</dbReference>
<keyword evidence="4 8" id="KW-0812">Transmembrane</keyword>
<dbReference type="Pfam" id="PF07715">
    <property type="entry name" value="Plug"/>
    <property type="match status" value="1"/>
</dbReference>
<evidence type="ECO:0000256" key="4">
    <source>
        <dbReference type="ARBA" id="ARBA00022692"/>
    </source>
</evidence>
<keyword evidence="13" id="KW-0675">Receptor</keyword>
<keyword evidence="6 8" id="KW-0472">Membrane</keyword>
<dbReference type="EMBL" id="JAYLLN010000001">
    <property type="protein sequence ID" value="MEI5983389.1"/>
    <property type="molecule type" value="Genomic_DNA"/>
</dbReference>
<dbReference type="PROSITE" id="PS52016">
    <property type="entry name" value="TONB_DEPENDENT_REC_3"/>
    <property type="match status" value="1"/>
</dbReference>
<evidence type="ECO:0000256" key="8">
    <source>
        <dbReference type="PROSITE-ProRule" id="PRU01360"/>
    </source>
</evidence>
<organism evidence="13 14">
    <name type="scientific">Sphingobacterium tenebrionis</name>
    <dbReference type="NCBI Taxonomy" id="3111775"/>
    <lineage>
        <taxon>Bacteria</taxon>
        <taxon>Pseudomonadati</taxon>
        <taxon>Bacteroidota</taxon>
        <taxon>Sphingobacteriia</taxon>
        <taxon>Sphingobacteriales</taxon>
        <taxon>Sphingobacteriaceae</taxon>
        <taxon>Sphingobacterium</taxon>
    </lineage>
</organism>